<dbReference type="Proteomes" id="UP000823388">
    <property type="component" value="Chromosome 7N"/>
</dbReference>
<dbReference type="EMBL" id="CM029050">
    <property type="protein sequence ID" value="KAG2567133.1"/>
    <property type="molecule type" value="Genomic_DNA"/>
</dbReference>
<accession>A0A8T0PYX2</accession>
<comment type="caution">
    <text evidence="7">The sequence shown here is derived from an EMBL/GenBank/DDBJ whole genome shotgun (WGS) entry which is preliminary data.</text>
</comment>
<feature type="domain" description="DUF642" evidence="6">
    <location>
        <begin position="121"/>
        <end position="275"/>
    </location>
</feature>
<dbReference type="PANTHER" id="PTHR31265:SF8">
    <property type="entry name" value="OS04G0494950 PROTEIN"/>
    <property type="match status" value="1"/>
</dbReference>
<dbReference type="AlphaFoldDB" id="A0A8T0PYX2"/>
<keyword evidence="8" id="KW-1185">Reference proteome</keyword>
<evidence type="ECO:0000256" key="3">
    <source>
        <dbReference type="ARBA" id="ARBA00022525"/>
    </source>
</evidence>
<evidence type="ECO:0000256" key="1">
    <source>
        <dbReference type="ARBA" id="ARBA00004191"/>
    </source>
</evidence>
<evidence type="ECO:0000256" key="5">
    <source>
        <dbReference type="ARBA" id="ARBA00023180"/>
    </source>
</evidence>
<protein>
    <recommendedName>
        <fullName evidence="6">DUF642 domain-containing protein</fullName>
    </recommendedName>
</protein>
<evidence type="ECO:0000313" key="7">
    <source>
        <dbReference type="EMBL" id="KAG2567133.1"/>
    </source>
</evidence>
<dbReference type="InterPro" id="IPR052437">
    <property type="entry name" value="Pectin_Meth_Modulator"/>
</dbReference>
<evidence type="ECO:0000256" key="4">
    <source>
        <dbReference type="ARBA" id="ARBA00022729"/>
    </source>
</evidence>
<evidence type="ECO:0000259" key="6">
    <source>
        <dbReference type="Pfam" id="PF04862"/>
    </source>
</evidence>
<reference evidence="7" key="1">
    <citation type="submission" date="2020-05" db="EMBL/GenBank/DDBJ databases">
        <title>WGS assembly of Panicum virgatum.</title>
        <authorList>
            <person name="Lovell J.T."/>
            <person name="Jenkins J."/>
            <person name="Shu S."/>
            <person name="Juenger T.E."/>
            <person name="Schmutz J."/>
        </authorList>
    </citation>
    <scope>NUCLEOTIDE SEQUENCE</scope>
    <source>
        <strain evidence="7">AP13</strain>
    </source>
</reference>
<gene>
    <name evidence="7" type="ORF">PVAP13_7NG217400</name>
</gene>
<proteinExistence type="predicted"/>
<dbReference type="PANTHER" id="PTHR31265">
    <property type="entry name" value="OS02G0527500 PROTEIN-RELATED"/>
    <property type="match status" value="1"/>
</dbReference>
<dbReference type="InterPro" id="IPR008979">
    <property type="entry name" value="Galactose-bd-like_sf"/>
</dbReference>
<feature type="domain" description="DUF642" evidence="6">
    <location>
        <begin position="1"/>
        <end position="109"/>
    </location>
</feature>
<sequence>MILPVPEGARAVRLGNDATIRQLLGVTRKKTYSITFSAARTCAQAEKLNMSAGPESGVLPIQTVYTSSGWGSYSYAFRARHSTVWLTIHNPGVEEDPACGPLIDLVAIKTLSPPRREKGNMLRNGDFEEGPFIFPGTAWGALVPPLGEDDVSPLPGWMVMSGTKAVKYVDAAHHAVPRGARAVEMEVPTAPGRWYRLSFVGDAGDGCAEPLGVEAYAARAAARVLYESRGTGGSRRASLEFAAAANATRVVFQSLNHHVKPEGMLCGPVLDDVALVSVRRRAARRLLA</sequence>
<keyword evidence="3" id="KW-0964">Secreted</keyword>
<dbReference type="SUPFAM" id="SSF49785">
    <property type="entry name" value="Galactose-binding domain-like"/>
    <property type="match status" value="1"/>
</dbReference>
<keyword evidence="2" id="KW-0134">Cell wall</keyword>
<dbReference type="Gene3D" id="2.60.120.260">
    <property type="entry name" value="Galactose-binding domain-like"/>
    <property type="match status" value="1"/>
</dbReference>
<dbReference type="InterPro" id="IPR006946">
    <property type="entry name" value="DGR2-like_dom"/>
</dbReference>
<evidence type="ECO:0000313" key="8">
    <source>
        <dbReference type="Proteomes" id="UP000823388"/>
    </source>
</evidence>
<comment type="subcellular location">
    <subcellularLocation>
        <location evidence="1">Secreted</location>
        <location evidence="1">Cell wall</location>
    </subcellularLocation>
</comment>
<dbReference type="Pfam" id="PF04862">
    <property type="entry name" value="DUF642"/>
    <property type="match status" value="2"/>
</dbReference>
<organism evidence="7 8">
    <name type="scientific">Panicum virgatum</name>
    <name type="common">Blackwell switchgrass</name>
    <dbReference type="NCBI Taxonomy" id="38727"/>
    <lineage>
        <taxon>Eukaryota</taxon>
        <taxon>Viridiplantae</taxon>
        <taxon>Streptophyta</taxon>
        <taxon>Embryophyta</taxon>
        <taxon>Tracheophyta</taxon>
        <taxon>Spermatophyta</taxon>
        <taxon>Magnoliopsida</taxon>
        <taxon>Liliopsida</taxon>
        <taxon>Poales</taxon>
        <taxon>Poaceae</taxon>
        <taxon>PACMAD clade</taxon>
        <taxon>Panicoideae</taxon>
        <taxon>Panicodae</taxon>
        <taxon>Paniceae</taxon>
        <taxon>Panicinae</taxon>
        <taxon>Panicum</taxon>
        <taxon>Panicum sect. Hiantes</taxon>
    </lineage>
</organism>
<evidence type="ECO:0000256" key="2">
    <source>
        <dbReference type="ARBA" id="ARBA00022512"/>
    </source>
</evidence>
<name>A0A8T0PYX2_PANVG</name>
<keyword evidence="5" id="KW-0325">Glycoprotein</keyword>
<keyword evidence="4" id="KW-0732">Signal</keyword>